<dbReference type="GO" id="GO:0030145">
    <property type="term" value="F:manganese ion binding"/>
    <property type="evidence" value="ECO:0007669"/>
    <property type="project" value="TreeGrafter"/>
</dbReference>
<keyword evidence="7 9" id="KW-0414">Isoprene biosynthesis</keyword>
<feature type="domain" description="DXP reductoisomerase C-terminal" evidence="12">
    <location>
        <begin position="267"/>
        <end position="384"/>
    </location>
</feature>
<dbReference type="GO" id="GO:0051484">
    <property type="term" value="P:isopentenyl diphosphate biosynthetic process, methylerythritol 4-phosphate pathway involved in terpenoid biosynthetic process"/>
    <property type="evidence" value="ECO:0007669"/>
    <property type="project" value="UniProtKB-ARBA"/>
</dbReference>
<dbReference type="SUPFAM" id="SSF69055">
    <property type="entry name" value="1-deoxy-D-xylulose-5-phosphate reductoisomerase, C-terminal domain"/>
    <property type="match status" value="1"/>
</dbReference>
<evidence type="ECO:0000313" key="15">
    <source>
        <dbReference type="Proteomes" id="UP000075682"/>
    </source>
</evidence>
<comment type="pathway">
    <text evidence="1 9">Isoprenoid biosynthesis; isopentenyl diphosphate biosynthesis via DXP pathway; isopentenyl diphosphate from 1-deoxy-D-xylulose 5-phosphate: step 1/6.</text>
</comment>
<reference evidence="14 15" key="2">
    <citation type="submission" date="2015-06" db="EMBL/GenBank/DDBJ databases">
        <title>Improved classification and identification of acetic acid bacteria using matrix-assisted laser desorption/ionization time-of-flight mass spectrometry; Gluconobacter nephelii and Gluconobacter uchimurae are later heterotypic synonyms of Gluconobacter japonicus and Gluconobacter oxydans, respectively.</title>
        <authorList>
            <person name="Li L."/>
            <person name="Cleenwerck I."/>
            <person name="De Vuyst L."/>
            <person name="Vandamme P."/>
        </authorList>
    </citation>
    <scope>NUCLEOTIDE SEQUENCE [LARGE SCALE GENOMIC DNA]</scope>
    <source>
        <strain evidence="14 15">LMG 1356</strain>
    </source>
</reference>
<comment type="function">
    <text evidence="9">Catalyzes the NADPH-dependent rearrangement and reduction of 1-deoxy-D-xylulose-5-phosphate (DXP) to 2-C-methyl-D-erythritol 4-phosphate (MEP).</text>
</comment>
<dbReference type="HAMAP" id="MF_00183">
    <property type="entry name" value="DXP_reductoisom"/>
    <property type="match status" value="1"/>
</dbReference>
<dbReference type="InterPro" id="IPR013644">
    <property type="entry name" value="DXP_reductoisomerase_C"/>
</dbReference>
<dbReference type="FunFam" id="3.40.50.720:FF:000045">
    <property type="entry name" value="1-deoxy-D-xylulose 5-phosphate reductoisomerase"/>
    <property type="match status" value="1"/>
</dbReference>
<evidence type="ECO:0000256" key="4">
    <source>
        <dbReference type="ARBA" id="ARBA00022857"/>
    </source>
</evidence>
<evidence type="ECO:0000313" key="14">
    <source>
        <dbReference type="EMBL" id="KXV36590.1"/>
    </source>
</evidence>
<dbReference type="InterPro" id="IPR013512">
    <property type="entry name" value="DXP_reductoisomerase_N"/>
</dbReference>
<feature type="binding site" evidence="9">
    <location>
        <position position="218"/>
    </location>
    <ligand>
        <name>1-deoxy-D-xylulose 5-phosphate</name>
        <dbReference type="ChEBI" id="CHEBI:57792"/>
    </ligand>
</feature>
<feature type="binding site" evidence="9">
    <location>
        <position position="132"/>
    </location>
    <ligand>
        <name>NADPH</name>
        <dbReference type="ChEBI" id="CHEBI:57783"/>
    </ligand>
</feature>
<dbReference type="InterPro" id="IPR003821">
    <property type="entry name" value="DXP_reductoisomerase"/>
</dbReference>
<evidence type="ECO:0000313" key="16">
    <source>
        <dbReference type="Proteomes" id="UP001156672"/>
    </source>
</evidence>
<comment type="caution">
    <text evidence="9">Lacks conserved residue(s) required for the propagation of feature annotation.</text>
</comment>
<dbReference type="GO" id="GO:0070402">
    <property type="term" value="F:NADPH binding"/>
    <property type="evidence" value="ECO:0007669"/>
    <property type="project" value="InterPro"/>
</dbReference>
<feature type="binding site" evidence="9">
    <location>
        <position position="130"/>
    </location>
    <ligand>
        <name>NADPH</name>
        <dbReference type="ChEBI" id="CHEBI:57783"/>
    </ligand>
</feature>
<evidence type="ECO:0000259" key="11">
    <source>
        <dbReference type="Pfam" id="PF08436"/>
    </source>
</evidence>
<dbReference type="InterPro" id="IPR036169">
    <property type="entry name" value="DXPR_C_sf"/>
</dbReference>
<feature type="binding site" evidence="9">
    <location>
        <position position="227"/>
    </location>
    <ligand>
        <name>1-deoxy-D-xylulose 5-phosphate</name>
        <dbReference type="ChEBI" id="CHEBI:57792"/>
    </ligand>
</feature>
<keyword evidence="6 9" id="KW-0464">Manganese</keyword>
<protein>
    <recommendedName>
        <fullName evidence="9">1-deoxy-D-xylulose 5-phosphate reductoisomerase</fullName>
        <shortName evidence="9">DXP reductoisomerase</shortName>
        <ecNumber evidence="9">1.1.1.267</ecNumber>
    </recommendedName>
    <alternativeName>
        <fullName evidence="9">1-deoxyxylulose-5-phosphate reductoisomerase</fullName>
    </alternativeName>
    <alternativeName>
        <fullName evidence="9">2-C-methyl-D-erythritol 4-phosphate synthase</fullName>
    </alternativeName>
</protein>
<dbReference type="PIRSF" id="PIRSF006205">
    <property type="entry name" value="Dxp_reductismrs"/>
    <property type="match status" value="1"/>
</dbReference>
<dbReference type="AlphaFoldDB" id="A0AAW3QU76"/>
<evidence type="ECO:0000256" key="7">
    <source>
        <dbReference type="ARBA" id="ARBA00023229"/>
    </source>
</evidence>
<dbReference type="NCBIfam" id="TIGR00243">
    <property type="entry name" value="Dxr"/>
    <property type="match status" value="1"/>
</dbReference>
<evidence type="ECO:0000256" key="1">
    <source>
        <dbReference type="ARBA" id="ARBA00005094"/>
    </source>
</evidence>
<evidence type="ECO:0000259" key="12">
    <source>
        <dbReference type="Pfam" id="PF13288"/>
    </source>
</evidence>
<evidence type="ECO:0000256" key="5">
    <source>
        <dbReference type="ARBA" id="ARBA00023002"/>
    </source>
</evidence>
<dbReference type="Proteomes" id="UP000075682">
    <property type="component" value="Unassembled WGS sequence"/>
</dbReference>
<feature type="binding site" evidence="9">
    <location>
        <position position="227"/>
    </location>
    <ligand>
        <name>Mn(2+)</name>
        <dbReference type="ChEBI" id="CHEBI:29035"/>
    </ligand>
</feature>
<proteinExistence type="inferred from homology"/>
<keyword evidence="9" id="KW-0460">Magnesium</keyword>
<reference evidence="16" key="3">
    <citation type="journal article" date="2019" name="Int. J. Syst. Evol. Microbiol.">
        <title>The Global Catalogue of Microorganisms (GCM) 10K type strain sequencing project: providing services to taxonomists for standard genome sequencing and annotation.</title>
        <authorList>
            <consortium name="The Broad Institute Genomics Platform"/>
            <consortium name="The Broad Institute Genome Sequencing Center for Infectious Disease"/>
            <person name="Wu L."/>
            <person name="Ma J."/>
        </authorList>
    </citation>
    <scope>NUCLEOTIDE SEQUENCE [LARGE SCALE GENOMIC DNA]</scope>
    <source>
        <strain evidence="16">NBRC 3250</strain>
    </source>
</reference>
<sequence length="408" mass="43310">MTDGSARSTRRRITVLGSTGSIGTSTVDLLARIPDEIEVRALVGGCNAALLAEQARLLNAEVAVLHDESRHDELKSLLAGTGVRTAAGRQAVIEAGAMEADWTMAAITGAAGLEPTLASVRNGHAVALANKEALVCAGDVMLRAVSDAKATLLPVDSEHNAIAQSLGGCDMETVEKIILTASGGPFRQSTLEDMRAATPEKALKHPTWSMGAKITIDSASMANKGLEVIEAARLFGLTEDRIDVLVHPQSVVHGLVQFRDGSLVSQMGSADMRIPIAHTLAWPKRMETPCGRLDLAAYGRLEFEAPDEVRFAPLRLARQVLRAGGAAPAVFSAANEIAVEAFLNRRIGFLGIGETIDAALQAMTENPELKSLDDVLHWDARGRELAEAHILRTSGHLRNHLSEAALNA</sequence>
<dbReference type="SUPFAM" id="SSF55347">
    <property type="entry name" value="Glyceraldehyde-3-phosphate dehydrogenase-like, C-terminal domain"/>
    <property type="match status" value="1"/>
</dbReference>
<comment type="catalytic activity">
    <reaction evidence="8">
        <text>2-C-methyl-D-erythritol 4-phosphate + NADP(+) = 1-deoxy-D-xylulose 5-phosphate + NADPH + H(+)</text>
        <dbReference type="Rhea" id="RHEA:13717"/>
        <dbReference type="ChEBI" id="CHEBI:15378"/>
        <dbReference type="ChEBI" id="CHEBI:57783"/>
        <dbReference type="ChEBI" id="CHEBI:57792"/>
        <dbReference type="ChEBI" id="CHEBI:58262"/>
        <dbReference type="ChEBI" id="CHEBI:58349"/>
        <dbReference type="EC" id="1.1.1.267"/>
    </reaction>
    <physiologicalReaction direction="right-to-left" evidence="8">
        <dbReference type="Rhea" id="RHEA:13719"/>
    </physiologicalReaction>
</comment>
<evidence type="ECO:0000256" key="6">
    <source>
        <dbReference type="ARBA" id="ARBA00023211"/>
    </source>
</evidence>
<dbReference type="Proteomes" id="UP001156672">
    <property type="component" value="Unassembled WGS sequence"/>
</dbReference>
<dbReference type="PANTHER" id="PTHR30525">
    <property type="entry name" value="1-DEOXY-D-XYLULOSE 5-PHOSPHATE REDUCTOISOMERASE"/>
    <property type="match status" value="1"/>
</dbReference>
<feature type="binding site" evidence="9">
    <location>
        <position position="205"/>
    </location>
    <ligand>
        <name>1-deoxy-D-xylulose 5-phosphate</name>
        <dbReference type="ChEBI" id="CHEBI:57792"/>
    </ligand>
</feature>
<dbReference type="Pfam" id="PF08436">
    <property type="entry name" value="DXP_redisom_C"/>
    <property type="match status" value="1"/>
</dbReference>
<evidence type="ECO:0000256" key="3">
    <source>
        <dbReference type="ARBA" id="ARBA00022723"/>
    </source>
</evidence>
<evidence type="ECO:0000259" key="10">
    <source>
        <dbReference type="Pfam" id="PF02670"/>
    </source>
</evidence>
<gene>
    <name evidence="9 13" type="primary">dxr</name>
    <name evidence="14" type="ORF">AD941_14675</name>
    <name evidence="13" type="ORF">GCM10007866_07770</name>
</gene>
<keyword evidence="5 9" id="KW-0560">Oxidoreductase</keyword>
<feature type="domain" description="1-deoxy-D-xylulose 5-phosphate reductoisomerase N-terminal" evidence="10">
    <location>
        <begin position="13"/>
        <end position="138"/>
    </location>
</feature>
<feature type="binding site" evidence="9">
    <location>
        <position position="20"/>
    </location>
    <ligand>
        <name>NADPH</name>
        <dbReference type="ChEBI" id="CHEBI:57783"/>
    </ligand>
</feature>
<dbReference type="RefSeq" id="WP_062033529.1">
    <property type="nucleotide sequence ID" value="NZ_BEWL01000001.1"/>
</dbReference>
<dbReference type="Gene3D" id="3.40.50.720">
    <property type="entry name" value="NAD(P)-binding Rossmann-like Domain"/>
    <property type="match status" value="1"/>
</dbReference>
<feature type="binding site" evidence="9">
    <location>
        <position position="21"/>
    </location>
    <ligand>
        <name>NADPH</name>
        <dbReference type="ChEBI" id="CHEBI:57783"/>
    </ligand>
</feature>
<evidence type="ECO:0000256" key="2">
    <source>
        <dbReference type="ARBA" id="ARBA00006825"/>
    </source>
</evidence>
<dbReference type="InterPro" id="IPR036291">
    <property type="entry name" value="NAD(P)-bd_dom_sf"/>
</dbReference>
<dbReference type="EMBL" id="LHZN01000146">
    <property type="protein sequence ID" value="KXV36590.1"/>
    <property type="molecule type" value="Genomic_DNA"/>
</dbReference>
<dbReference type="Gene3D" id="1.10.1740.10">
    <property type="match status" value="1"/>
</dbReference>
<feature type="binding site" evidence="9">
    <location>
        <position position="156"/>
    </location>
    <ligand>
        <name>Mn(2+)</name>
        <dbReference type="ChEBI" id="CHEBI:29035"/>
    </ligand>
</feature>
<reference evidence="13" key="1">
    <citation type="journal article" date="2014" name="Int. J. Syst. Evol. Microbiol.">
        <title>Complete genome of a new Firmicutes species belonging to the dominant human colonic microbiota ('Ruminococcus bicirculans') reveals two chromosomes and a selective capacity to utilize plant glucans.</title>
        <authorList>
            <consortium name="NISC Comparative Sequencing Program"/>
            <person name="Wegmann U."/>
            <person name="Louis P."/>
            <person name="Goesmann A."/>
            <person name="Henrissat B."/>
            <person name="Duncan S.H."/>
            <person name="Flint H.J."/>
        </authorList>
    </citation>
    <scope>NUCLEOTIDE SEQUENCE</scope>
    <source>
        <strain evidence="13">NBRC 3250</strain>
    </source>
</reference>
<evidence type="ECO:0000313" key="13">
    <source>
        <dbReference type="EMBL" id="GLQ68329.1"/>
    </source>
</evidence>
<dbReference type="Pfam" id="PF13288">
    <property type="entry name" value="DXPR_C"/>
    <property type="match status" value="1"/>
</dbReference>
<evidence type="ECO:0000256" key="9">
    <source>
        <dbReference type="HAMAP-Rule" id="MF_00183"/>
    </source>
</evidence>
<feature type="binding site" evidence="9">
    <location>
        <position position="182"/>
    </location>
    <ligand>
        <name>1-deoxy-D-xylulose 5-phosphate</name>
        <dbReference type="ChEBI" id="CHEBI:57792"/>
    </ligand>
</feature>
<dbReference type="PANTHER" id="PTHR30525:SF0">
    <property type="entry name" value="1-DEOXY-D-XYLULOSE 5-PHOSPHATE REDUCTOISOMERASE, CHLOROPLASTIC"/>
    <property type="match status" value="1"/>
</dbReference>
<dbReference type="InterPro" id="IPR026877">
    <property type="entry name" value="DXPR_C"/>
</dbReference>
<comment type="cofactor">
    <cofactor evidence="9">
        <name>Mg(2+)</name>
        <dbReference type="ChEBI" id="CHEBI:18420"/>
    </cofactor>
    <cofactor evidence="9">
        <name>Mn(2+)</name>
        <dbReference type="ChEBI" id="CHEBI:29035"/>
    </cofactor>
</comment>
<feature type="binding site" evidence="9">
    <location>
        <position position="19"/>
    </location>
    <ligand>
        <name>NADPH</name>
        <dbReference type="ChEBI" id="CHEBI:57783"/>
    </ligand>
</feature>
<feature type="binding site" evidence="9">
    <location>
        <position position="22"/>
    </location>
    <ligand>
        <name>NADPH</name>
        <dbReference type="ChEBI" id="CHEBI:57783"/>
    </ligand>
</feature>
<reference evidence="13" key="4">
    <citation type="submission" date="2023-01" db="EMBL/GenBank/DDBJ databases">
        <title>Draft genome sequence of Gluconobacter albidus strain NBRC 3250.</title>
        <authorList>
            <person name="Sun Q."/>
            <person name="Mori K."/>
        </authorList>
    </citation>
    <scope>NUCLEOTIDE SEQUENCE</scope>
    <source>
        <strain evidence="13">NBRC 3250</strain>
    </source>
</reference>
<feature type="binding site" evidence="9">
    <location>
        <position position="158"/>
    </location>
    <ligand>
        <name>1-deoxy-D-xylulose 5-phosphate</name>
        <dbReference type="ChEBI" id="CHEBI:57792"/>
    </ligand>
</feature>
<evidence type="ECO:0000256" key="8">
    <source>
        <dbReference type="ARBA" id="ARBA00048543"/>
    </source>
</evidence>
<comment type="similarity">
    <text evidence="2 9">Belongs to the DXR family.</text>
</comment>
<organism evidence="14 15">
    <name type="scientific">Gluconobacter albidus</name>
    <dbReference type="NCBI Taxonomy" id="318683"/>
    <lineage>
        <taxon>Bacteria</taxon>
        <taxon>Pseudomonadati</taxon>
        <taxon>Pseudomonadota</taxon>
        <taxon>Alphaproteobacteria</taxon>
        <taxon>Acetobacterales</taxon>
        <taxon>Acetobacteraceae</taxon>
        <taxon>Gluconobacter</taxon>
    </lineage>
</organism>
<keyword evidence="4 9" id="KW-0521">NADP</keyword>
<feature type="binding site" evidence="9">
    <location>
        <position position="211"/>
    </location>
    <ligand>
        <name>NADPH</name>
        <dbReference type="ChEBI" id="CHEBI:57783"/>
    </ligand>
</feature>
<feature type="domain" description="1-deoxy-D-xylulose 5-phosphate reductoisomerase C-terminal" evidence="11">
    <location>
        <begin position="152"/>
        <end position="235"/>
    </location>
</feature>
<dbReference type="SUPFAM" id="SSF51735">
    <property type="entry name" value="NAD(P)-binding Rossmann-fold domains"/>
    <property type="match status" value="1"/>
</dbReference>
<feature type="binding site" evidence="9">
    <location>
        <position position="157"/>
    </location>
    <ligand>
        <name>1-deoxy-D-xylulose 5-phosphate</name>
        <dbReference type="ChEBI" id="CHEBI:57792"/>
    </ligand>
</feature>
<feature type="binding site" evidence="9">
    <location>
        <position position="224"/>
    </location>
    <ligand>
        <name>1-deoxy-D-xylulose 5-phosphate</name>
        <dbReference type="ChEBI" id="CHEBI:57792"/>
    </ligand>
</feature>
<feature type="binding site" evidence="9">
    <location>
        <position position="131"/>
    </location>
    <ligand>
        <name>1-deoxy-D-xylulose 5-phosphate</name>
        <dbReference type="ChEBI" id="CHEBI:57792"/>
    </ligand>
</feature>
<comment type="caution">
    <text evidence="14">The sequence shown here is derived from an EMBL/GenBank/DDBJ whole genome shotgun (WGS) entry which is preliminary data.</text>
</comment>
<dbReference type="Pfam" id="PF02670">
    <property type="entry name" value="DXP_reductoisom"/>
    <property type="match status" value="1"/>
</dbReference>
<feature type="binding site" evidence="9">
    <location>
        <position position="158"/>
    </location>
    <ligand>
        <name>Mn(2+)</name>
        <dbReference type="ChEBI" id="CHEBI:29035"/>
    </ligand>
</feature>
<dbReference type="EMBL" id="BSNW01000006">
    <property type="protein sequence ID" value="GLQ68329.1"/>
    <property type="molecule type" value="Genomic_DNA"/>
</dbReference>
<feature type="binding site" evidence="9">
    <location>
        <position position="47"/>
    </location>
    <ligand>
        <name>NADPH</name>
        <dbReference type="ChEBI" id="CHEBI:57783"/>
    </ligand>
</feature>
<feature type="binding site" evidence="9">
    <location>
        <position position="223"/>
    </location>
    <ligand>
        <name>1-deoxy-D-xylulose 5-phosphate</name>
        <dbReference type="ChEBI" id="CHEBI:57792"/>
    </ligand>
</feature>
<accession>A0AAW3QU76</accession>
<dbReference type="EC" id="1.1.1.267" evidence="9"/>
<dbReference type="GO" id="GO:0030604">
    <property type="term" value="F:1-deoxy-D-xylulose-5-phosphate reductoisomerase activity"/>
    <property type="evidence" value="ECO:0007669"/>
    <property type="project" value="UniProtKB-UniRule"/>
</dbReference>
<feature type="binding site" evidence="9">
    <location>
        <position position="45"/>
    </location>
    <ligand>
        <name>NADPH</name>
        <dbReference type="ChEBI" id="CHEBI:57783"/>
    </ligand>
</feature>
<keyword evidence="3 9" id="KW-0479">Metal-binding</keyword>
<keyword evidence="16" id="KW-1185">Reference proteome</keyword>
<name>A0AAW3QU76_9PROT</name>